<sequence>MGAYLAFKFLECIDPGGNDLYKVGVIQEFGIEVEVVQSRLVDLDGGQPLSHRFIGLVQGCLQCMGILERMLIQQGKPAVIPLQVSKQSPSRIKRLKICLH</sequence>
<dbReference type="EMBL" id="VSSQ01106905">
    <property type="protein sequence ID" value="MPN46323.1"/>
    <property type="molecule type" value="Genomic_DNA"/>
</dbReference>
<accession>A0A645IG30</accession>
<evidence type="ECO:0000313" key="1">
    <source>
        <dbReference type="EMBL" id="MPN46323.1"/>
    </source>
</evidence>
<gene>
    <name evidence="1" type="ORF">SDC9_193909</name>
</gene>
<dbReference type="AlphaFoldDB" id="A0A645IG30"/>
<reference evidence="1" key="1">
    <citation type="submission" date="2019-08" db="EMBL/GenBank/DDBJ databases">
        <authorList>
            <person name="Kucharzyk K."/>
            <person name="Murdoch R.W."/>
            <person name="Higgins S."/>
            <person name="Loffler F."/>
        </authorList>
    </citation>
    <scope>NUCLEOTIDE SEQUENCE</scope>
</reference>
<name>A0A645IG30_9ZZZZ</name>
<organism evidence="1">
    <name type="scientific">bioreactor metagenome</name>
    <dbReference type="NCBI Taxonomy" id="1076179"/>
    <lineage>
        <taxon>unclassified sequences</taxon>
        <taxon>metagenomes</taxon>
        <taxon>ecological metagenomes</taxon>
    </lineage>
</organism>
<proteinExistence type="predicted"/>
<protein>
    <submittedName>
        <fullName evidence="1">Uncharacterized protein</fullName>
    </submittedName>
</protein>
<comment type="caution">
    <text evidence="1">The sequence shown here is derived from an EMBL/GenBank/DDBJ whole genome shotgun (WGS) entry which is preliminary data.</text>
</comment>